<comment type="caution">
    <text evidence="1">The sequence shown here is derived from an EMBL/GenBank/DDBJ whole genome shotgun (WGS) entry which is preliminary data.</text>
</comment>
<dbReference type="Proteomes" id="UP000037460">
    <property type="component" value="Unassembled WGS sequence"/>
</dbReference>
<dbReference type="AlphaFoldDB" id="A0A0M0JPJ2"/>
<protein>
    <submittedName>
        <fullName evidence="1">Uncharacterized protein</fullName>
    </submittedName>
</protein>
<evidence type="ECO:0000313" key="1">
    <source>
        <dbReference type="EMBL" id="KOO28435.1"/>
    </source>
</evidence>
<accession>A0A0M0JPJ2</accession>
<sequence length="288" mass="32352">MSNVIRAWARTNERDISSTDVWRNWWRDQEVRALQLAYRLPAVWMFHAFGAEFETHRHGLWARDFACFDGLHPNHDGRAERMVSDLVWKALKEGLDGAAPLPADARYVLPPSLQTLPNRVGYLCFQFDAEGWEMLTGAKRTNRKLHEQSLIQTREMPTIVRNEGWQFVMYEPNSRTPFKPGIVAHAPGARLHFKLDTSRVREPSVALQYLESHTGMGTATVDCKGCECSTTTIDASGKVARLSTLSTREIAVSADPQCELHITLRNDTAQGSGAAKFKLLDGPMKASA</sequence>
<keyword evidence="2" id="KW-1185">Reference proteome</keyword>
<name>A0A0M0JPJ2_9EUKA</name>
<dbReference type="PANTHER" id="PTHR34407">
    <property type="entry name" value="EXPRESSED PROTEIN"/>
    <property type="match status" value="1"/>
</dbReference>
<gene>
    <name evidence="1" type="ORF">Ctob_012774</name>
</gene>
<proteinExistence type="predicted"/>
<evidence type="ECO:0000313" key="2">
    <source>
        <dbReference type="Proteomes" id="UP000037460"/>
    </source>
</evidence>
<reference evidence="2" key="1">
    <citation type="journal article" date="2015" name="PLoS Genet.">
        <title>Genome Sequence and Transcriptome Analyses of Chrysochromulina tobin: Metabolic Tools for Enhanced Algal Fitness in the Prominent Order Prymnesiales (Haptophyceae).</title>
        <authorList>
            <person name="Hovde B.T."/>
            <person name="Deodato C.R."/>
            <person name="Hunsperger H.M."/>
            <person name="Ryken S.A."/>
            <person name="Yost W."/>
            <person name="Jha R.K."/>
            <person name="Patterson J."/>
            <person name="Monnat R.J. Jr."/>
            <person name="Barlow S.B."/>
            <person name="Starkenburg S.R."/>
            <person name="Cattolico R.A."/>
        </authorList>
    </citation>
    <scope>NUCLEOTIDE SEQUENCE</scope>
    <source>
        <strain evidence="2">CCMP291</strain>
    </source>
</reference>
<dbReference type="EMBL" id="JWZX01002569">
    <property type="protein sequence ID" value="KOO28435.1"/>
    <property type="molecule type" value="Genomic_DNA"/>
</dbReference>
<organism evidence="1 2">
    <name type="scientific">Chrysochromulina tobinii</name>
    <dbReference type="NCBI Taxonomy" id="1460289"/>
    <lineage>
        <taxon>Eukaryota</taxon>
        <taxon>Haptista</taxon>
        <taxon>Haptophyta</taxon>
        <taxon>Prymnesiophyceae</taxon>
        <taxon>Prymnesiales</taxon>
        <taxon>Chrysochromulinaceae</taxon>
        <taxon>Chrysochromulina</taxon>
    </lineage>
</organism>
<dbReference type="PANTHER" id="PTHR34407:SF1">
    <property type="entry name" value="SGNH HYDROLASE-TYPE ESTERASE DOMAIN-CONTAINING PROTEIN"/>
    <property type="match status" value="1"/>
</dbReference>